<dbReference type="HOGENOM" id="CLU_2210849_0_0_1"/>
<name>B6H5B8_PENRW</name>
<sequence>MMWAWCATRSYDEGPAPCKLTEGTGNPGFGGTQNRASFKGLPCGGILTEVRSHTSELRFRGTKKAMLMFRCKHCLRNFILDWGLLIFVMGDYDFLRKHSKGLGCMRA</sequence>
<accession>B6H5B8</accession>
<organism evidence="1 2">
    <name type="scientific">Penicillium rubens (strain ATCC 28089 / DSM 1075 / NRRL 1951 / Wisconsin 54-1255)</name>
    <name type="common">Penicillium chrysogenum</name>
    <dbReference type="NCBI Taxonomy" id="500485"/>
    <lineage>
        <taxon>Eukaryota</taxon>
        <taxon>Fungi</taxon>
        <taxon>Dikarya</taxon>
        <taxon>Ascomycota</taxon>
        <taxon>Pezizomycotina</taxon>
        <taxon>Eurotiomycetes</taxon>
        <taxon>Eurotiomycetidae</taxon>
        <taxon>Eurotiales</taxon>
        <taxon>Aspergillaceae</taxon>
        <taxon>Penicillium</taxon>
        <taxon>Penicillium chrysogenum species complex</taxon>
    </lineage>
</organism>
<reference evidence="1 2" key="1">
    <citation type="journal article" date="2008" name="Nat. Biotechnol.">
        <title>Genome sequencing and analysis of the filamentous fungus Penicillium chrysogenum.</title>
        <authorList>
            <person name="van den Berg M.A."/>
            <person name="Albang R."/>
            <person name="Albermann K."/>
            <person name="Badger J.H."/>
            <person name="Daran J.-M."/>
            <person name="Driessen A.J.M."/>
            <person name="Garcia-Estrada C."/>
            <person name="Fedorova N.D."/>
            <person name="Harris D.M."/>
            <person name="Heijne W.H.M."/>
            <person name="Joardar V.S."/>
            <person name="Kiel J.A.K.W."/>
            <person name="Kovalchuk A."/>
            <person name="Martin J.F."/>
            <person name="Nierman W.C."/>
            <person name="Nijland J.G."/>
            <person name="Pronk J.T."/>
            <person name="Roubos J.A."/>
            <person name="van der Klei I.J."/>
            <person name="van Peij N.N.M.E."/>
            <person name="Veenhuis M."/>
            <person name="von Doehren H."/>
            <person name="Wagner C."/>
            <person name="Wortman J.R."/>
            <person name="Bovenberg R.A.L."/>
        </authorList>
    </citation>
    <scope>NUCLEOTIDE SEQUENCE [LARGE SCALE GENOMIC DNA]</scope>
    <source>
        <strain evidence="2">ATCC 28089 / DSM 1075 / NRRL 1951 / Wisconsin 54-1255</strain>
    </source>
</reference>
<proteinExistence type="predicted"/>
<protein>
    <submittedName>
        <fullName evidence="1">Uncharacterized protein</fullName>
    </submittedName>
</protein>
<evidence type="ECO:0000313" key="1">
    <source>
        <dbReference type="EMBL" id="CAP92316.1"/>
    </source>
</evidence>
<keyword evidence="2" id="KW-1185">Reference proteome</keyword>
<dbReference type="AlphaFoldDB" id="B6H5B8"/>
<dbReference type="Proteomes" id="UP000000724">
    <property type="component" value="Contig Pc00c13"/>
</dbReference>
<dbReference type="EMBL" id="AM920428">
    <property type="protein sequence ID" value="CAP92316.1"/>
    <property type="molecule type" value="Genomic_DNA"/>
</dbReference>
<evidence type="ECO:0000313" key="2">
    <source>
        <dbReference type="Proteomes" id="UP000000724"/>
    </source>
</evidence>
<dbReference type="VEuPathDB" id="FungiDB:PCH_Pc13g12470"/>
<gene>
    <name evidence="1" type="ORF">Pc13g12470</name>
    <name evidence="1" type="ORF">PCH_Pc13g12470</name>
</gene>